<name>A0A2V3PLD9_9BACT</name>
<dbReference type="EMBL" id="QICL01000032">
    <property type="protein sequence ID" value="PXV60023.1"/>
    <property type="molecule type" value="Genomic_DNA"/>
</dbReference>
<protein>
    <recommendedName>
        <fullName evidence="3">HPt domain-containing protein</fullName>
    </recommendedName>
</protein>
<sequence length="121" mass="13778">MEYISINEKDLIELYGGSDNEMVDKMMSLMLEQTFPKITSFLSSGKEESIASKVDFFSNFISSFSMVGLSAISAKIELIDEKVKNNTDYLLINEAILNLEESISQSEILIKEYRENIKKTK</sequence>
<organism evidence="1 2">
    <name type="scientific">Dysgonomonas alginatilytica</name>
    <dbReference type="NCBI Taxonomy" id="1605892"/>
    <lineage>
        <taxon>Bacteria</taxon>
        <taxon>Pseudomonadati</taxon>
        <taxon>Bacteroidota</taxon>
        <taxon>Bacteroidia</taxon>
        <taxon>Bacteroidales</taxon>
        <taxon>Dysgonomonadaceae</taxon>
        <taxon>Dysgonomonas</taxon>
    </lineage>
</organism>
<gene>
    <name evidence="1" type="ORF">CLV62_13211</name>
</gene>
<evidence type="ECO:0000313" key="1">
    <source>
        <dbReference type="EMBL" id="PXV60023.1"/>
    </source>
</evidence>
<proteinExistence type="predicted"/>
<keyword evidence="2" id="KW-1185">Reference proteome</keyword>
<dbReference type="Proteomes" id="UP000247973">
    <property type="component" value="Unassembled WGS sequence"/>
</dbReference>
<dbReference type="AlphaFoldDB" id="A0A2V3PLD9"/>
<dbReference type="RefSeq" id="WP_110312194.1">
    <property type="nucleotide sequence ID" value="NZ_QICL01000032.1"/>
</dbReference>
<evidence type="ECO:0008006" key="3">
    <source>
        <dbReference type="Google" id="ProtNLM"/>
    </source>
</evidence>
<accession>A0A2V3PLD9</accession>
<evidence type="ECO:0000313" key="2">
    <source>
        <dbReference type="Proteomes" id="UP000247973"/>
    </source>
</evidence>
<reference evidence="1 2" key="1">
    <citation type="submission" date="2018-03" db="EMBL/GenBank/DDBJ databases">
        <title>Genomic Encyclopedia of Archaeal and Bacterial Type Strains, Phase II (KMG-II): from individual species to whole genera.</title>
        <authorList>
            <person name="Goeker M."/>
        </authorList>
    </citation>
    <scope>NUCLEOTIDE SEQUENCE [LARGE SCALE GENOMIC DNA]</scope>
    <source>
        <strain evidence="1 2">DSM 100214</strain>
    </source>
</reference>
<comment type="caution">
    <text evidence="1">The sequence shown here is derived from an EMBL/GenBank/DDBJ whole genome shotgun (WGS) entry which is preliminary data.</text>
</comment>